<feature type="non-terminal residue" evidence="2">
    <location>
        <position position="170"/>
    </location>
</feature>
<dbReference type="EMBL" id="BKCJ011270823">
    <property type="protein sequence ID" value="GFD13196.1"/>
    <property type="molecule type" value="Genomic_DNA"/>
</dbReference>
<proteinExistence type="predicted"/>
<sequence length="170" mass="19351">SDNKSESNEPVKDDSSAFTTFSNLLFNEDDVPIEESKVYSNQLFDDEINSDELESHVESNFVESLSNHDHLEEFSRPLMPIRISEEERIRREHAEYISRVENDNDSDGEIDAVEELHVDNSISNSENELSDNEASDFDNPSIPRPPPEPPDAEFDFEPDSGEEISVVMNT</sequence>
<feature type="region of interest" description="Disordered" evidence="1">
    <location>
        <begin position="100"/>
        <end position="170"/>
    </location>
</feature>
<protein>
    <submittedName>
        <fullName evidence="2">Uncharacterized protein</fullName>
    </submittedName>
</protein>
<dbReference type="AlphaFoldDB" id="A0A699TVU4"/>
<accession>A0A699TVU4</accession>
<reference evidence="2" key="1">
    <citation type="journal article" date="2019" name="Sci. Rep.">
        <title>Draft genome of Tanacetum cinerariifolium, the natural source of mosquito coil.</title>
        <authorList>
            <person name="Yamashiro T."/>
            <person name="Shiraishi A."/>
            <person name="Satake H."/>
            <person name="Nakayama K."/>
        </authorList>
    </citation>
    <scope>NUCLEOTIDE SEQUENCE</scope>
</reference>
<feature type="compositionally biased region" description="Acidic residues" evidence="1">
    <location>
        <begin position="150"/>
        <end position="162"/>
    </location>
</feature>
<comment type="caution">
    <text evidence="2">The sequence shown here is derived from an EMBL/GenBank/DDBJ whole genome shotgun (WGS) entry which is preliminary data.</text>
</comment>
<feature type="compositionally biased region" description="Acidic residues" evidence="1">
    <location>
        <begin position="103"/>
        <end position="113"/>
    </location>
</feature>
<evidence type="ECO:0000313" key="2">
    <source>
        <dbReference type="EMBL" id="GFD13196.1"/>
    </source>
</evidence>
<gene>
    <name evidence="2" type="ORF">Tci_885165</name>
</gene>
<name>A0A699TVU4_TANCI</name>
<feature type="non-terminal residue" evidence="2">
    <location>
        <position position="1"/>
    </location>
</feature>
<organism evidence="2">
    <name type="scientific">Tanacetum cinerariifolium</name>
    <name type="common">Dalmatian daisy</name>
    <name type="synonym">Chrysanthemum cinerariifolium</name>
    <dbReference type="NCBI Taxonomy" id="118510"/>
    <lineage>
        <taxon>Eukaryota</taxon>
        <taxon>Viridiplantae</taxon>
        <taxon>Streptophyta</taxon>
        <taxon>Embryophyta</taxon>
        <taxon>Tracheophyta</taxon>
        <taxon>Spermatophyta</taxon>
        <taxon>Magnoliopsida</taxon>
        <taxon>eudicotyledons</taxon>
        <taxon>Gunneridae</taxon>
        <taxon>Pentapetalae</taxon>
        <taxon>asterids</taxon>
        <taxon>campanulids</taxon>
        <taxon>Asterales</taxon>
        <taxon>Asteraceae</taxon>
        <taxon>Asteroideae</taxon>
        <taxon>Anthemideae</taxon>
        <taxon>Anthemidinae</taxon>
        <taxon>Tanacetum</taxon>
    </lineage>
</organism>
<evidence type="ECO:0000256" key="1">
    <source>
        <dbReference type="SAM" id="MobiDB-lite"/>
    </source>
</evidence>